<evidence type="ECO:0000313" key="3">
    <source>
        <dbReference type="EMBL" id="EDQ92849.1"/>
    </source>
</evidence>
<feature type="transmembrane region" description="Helical" evidence="2">
    <location>
        <begin position="249"/>
        <end position="270"/>
    </location>
</feature>
<dbReference type="GeneID" id="5888165"/>
<dbReference type="GO" id="GO:0071577">
    <property type="term" value="P:zinc ion transmembrane transport"/>
    <property type="evidence" value="ECO:0000318"/>
    <property type="project" value="GO_Central"/>
</dbReference>
<dbReference type="GO" id="GO:0005385">
    <property type="term" value="F:zinc ion transmembrane transporter activity"/>
    <property type="evidence" value="ECO:0000318"/>
    <property type="project" value="GO_Central"/>
</dbReference>
<dbReference type="KEGG" id="mbr:MONBRDRAFT_22027"/>
<feature type="compositionally biased region" description="Low complexity" evidence="1">
    <location>
        <begin position="35"/>
        <end position="45"/>
    </location>
</feature>
<feature type="transmembrane region" description="Helical" evidence="2">
    <location>
        <begin position="318"/>
        <end position="337"/>
    </location>
</feature>
<dbReference type="Proteomes" id="UP000001357">
    <property type="component" value="Unassembled WGS sequence"/>
</dbReference>
<gene>
    <name evidence="3" type="ORF">MONBRDRAFT_22027</name>
</gene>
<dbReference type="AlphaFoldDB" id="A9UPB8"/>
<evidence type="ECO:0000256" key="2">
    <source>
        <dbReference type="SAM" id="Phobius"/>
    </source>
</evidence>
<organism evidence="3 4">
    <name type="scientific">Monosiga brevicollis</name>
    <name type="common">Choanoflagellate</name>
    <dbReference type="NCBI Taxonomy" id="81824"/>
    <lineage>
        <taxon>Eukaryota</taxon>
        <taxon>Choanoflagellata</taxon>
        <taxon>Craspedida</taxon>
        <taxon>Salpingoecidae</taxon>
        <taxon>Monosiga</taxon>
    </lineage>
</organism>
<feature type="region of interest" description="Disordered" evidence="1">
    <location>
        <begin position="1"/>
        <end position="74"/>
    </location>
</feature>
<dbReference type="RefSeq" id="XP_001742611.1">
    <property type="nucleotide sequence ID" value="XM_001742559.1"/>
</dbReference>
<feature type="transmembrane region" description="Helical" evidence="2">
    <location>
        <begin position="217"/>
        <end position="237"/>
    </location>
</feature>
<accession>A9UPB8</accession>
<evidence type="ECO:0000313" key="4">
    <source>
        <dbReference type="Proteomes" id="UP000001357"/>
    </source>
</evidence>
<keyword evidence="2" id="KW-0812">Transmembrane</keyword>
<dbReference type="GO" id="GO:0005886">
    <property type="term" value="C:plasma membrane"/>
    <property type="evidence" value="ECO:0000318"/>
    <property type="project" value="GO_Central"/>
</dbReference>
<reference evidence="3 4" key="1">
    <citation type="journal article" date="2008" name="Nature">
        <title>The genome of the choanoflagellate Monosiga brevicollis and the origin of metazoans.</title>
        <authorList>
            <consortium name="JGI Sequencing"/>
            <person name="King N."/>
            <person name="Westbrook M.J."/>
            <person name="Young S.L."/>
            <person name="Kuo A."/>
            <person name="Abedin M."/>
            <person name="Chapman J."/>
            <person name="Fairclough S."/>
            <person name="Hellsten U."/>
            <person name="Isogai Y."/>
            <person name="Letunic I."/>
            <person name="Marr M."/>
            <person name="Pincus D."/>
            <person name="Putnam N."/>
            <person name="Rokas A."/>
            <person name="Wright K.J."/>
            <person name="Zuzow R."/>
            <person name="Dirks W."/>
            <person name="Good M."/>
            <person name="Goodstein D."/>
            <person name="Lemons D."/>
            <person name="Li W."/>
            <person name="Lyons J.B."/>
            <person name="Morris A."/>
            <person name="Nichols S."/>
            <person name="Richter D.J."/>
            <person name="Salamov A."/>
            <person name="Bork P."/>
            <person name="Lim W.A."/>
            <person name="Manning G."/>
            <person name="Miller W.T."/>
            <person name="McGinnis W."/>
            <person name="Shapiro H."/>
            <person name="Tjian R."/>
            <person name="Grigoriev I.V."/>
            <person name="Rokhsar D."/>
        </authorList>
    </citation>
    <scope>NUCLEOTIDE SEQUENCE [LARGE SCALE GENOMIC DNA]</scope>
    <source>
        <strain evidence="4">MX1 / ATCC 50154</strain>
    </source>
</reference>
<protein>
    <submittedName>
        <fullName evidence="3">Uncharacterized protein</fullName>
    </submittedName>
</protein>
<keyword evidence="2" id="KW-1133">Transmembrane helix</keyword>
<keyword evidence="2" id="KW-0472">Membrane</keyword>
<proteinExistence type="predicted"/>
<name>A9UPB8_MONBE</name>
<feature type="transmembrane region" description="Helical" evidence="2">
    <location>
        <begin position="276"/>
        <end position="297"/>
    </location>
</feature>
<dbReference type="EMBL" id="CH991543">
    <property type="protein sequence ID" value="EDQ92849.1"/>
    <property type="molecule type" value="Genomic_DNA"/>
</dbReference>
<dbReference type="eggNOG" id="ENOG502S6FK">
    <property type="taxonomic scope" value="Eukaryota"/>
</dbReference>
<keyword evidence="4" id="KW-1185">Reference proteome</keyword>
<evidence type="ECO:0000256" key="1">
    <source>
        <dbReference type="SAM" id="MobiDB-lite"/>
    </source>
</evidence>
<sequence>MILDWIGSVLDPDQESSPADDAGEFAPHSLEEHGSMSSLSDGSMSQRQPLNPPSHWQGERPSVLPRYHPNPSHRRIMNTHRIQHHSDSSLIMHTDAVRTRARAFRLGRRRISKLPRGLRRGTLDSIKNVDVFQPSTPAKVIKTPRGPGELQPLLEASGSHLDSTVASSRGQQLDTSHHSQAPSAPYPIGPVVLVFIDGISDGLTMGITETLGVTQGIILGISLAVEMAFTGAALAAILSDRGTRRTTSLITLTVVPFSMLIGGILGRFLMMEVDEASPVFAGFMSFVVGQLFYLATVELIGEGHAIVNDLGKAAFSRWFDVALLFGFMGELMVEIFLD</sequence>
<dbReference type="InParanoid" id="A9UPB8"/>